<evidence type="ECO:0000256" key="1">
    <source>
        <dbReference type="SAM" id="MobiDB-lite"/>
    </source>
</evidence>
<comment type="caution">
    <text evidence="3">The sequence shown here is derived from an EMBL/GenBank/DDBJ whole genome shotgun (WGS) entry which is preliminary data.</text>
</comment>
<sequence>MTKAIRRGMTAVKTLAGLGAAALVALALPACSDRVLDTGLFGAVTGADAPVKDDTTLIRGLKGENREYPNLGTVPPRPTDLRTEAQRQEELDKLAEDRASAKKMLPNPALPTPADVPPAPDITPGKPSAKSGKAG</sequence>
<keyword evidence="2" id="KW-0732">Signal</keyword>
<feature type="compositionally biased region" description="Pro residues" evidence="1">
    <location>
        <begin position="108"/>
        <end position="121"/>
    </location>
</feature>
<accession>A0ABS4SFK3</accession>
<protein>
    <recommendedName>
        <fullName evidence="5">Beta-barrel assembly machine subunit BamF</fullName>
    </recommendedName>
</protein>
<proteinExistence type="predicted"/>
<dbReference type="Proteomes" id="UP000781958">
    <property type="component" value="Unassembled WGS sequence"/>
</dbReference>
<evidence type="ECO:0000256" key="2">
    <source>
        <dbReference type="SAM" id="SignalP"/>
    </source>
</evidence>
<dbReference type="EMBL" id="JAGINP010000002">
    <property type="protein sequence ID" value="MBP2291200.1"/>
    <property type="molecule type" value="Genomic_DNA"/>
</dbReference>
<evidence type="ECO:0000313" key="3">
    <source>
        <dbReference type="EMBL" id="MBP2291200.1"/>
    </source>
</evidence>
<feature type="region of interest" description="Disordered" evidence="1">
    <location>
        <begin position="60"/>
        <end position="135"/>
    </location>
</feature>
<feature type="signal peptide" evidence="2">
    <location>
        <begin position="1"/>
        <end position="32"/>
    </location>
</feature>
<keyword evidence="4" id="KW-1185">Reference proteome</keyword>
<feature type="chain" id="PRO_5045798306" description="Beta-barrel assembly machine subunit BamF" evidence="2">
    <location>
        <begin position="33"/>
        <end position="135"/>
    </location>
</feature>
<evidence type="ECO:0000313" key="4">
    <source>
        <dbReference type="Proteomes" id="UP000781958"/>
    </source>
</evidence>
<evidence type="ECO:0008006" key="5">
    <source>
        <dbReference type="Google" id="ProtNLM"/>
    </source>
</evidence>
<reference evidence="3 4" key="1">
    <citation type="submission" date="2021-03" db="EMBL/GenBank/DDBJ databases">
        <title>Genomic Encyclopedia of Type Strains, Phase III (KMG-III): the genomes of soil and plant-associated and newly described type strains.</title>
        <authorList>
            <person name="Whitman W."/>
        </authorList>
    </citation>
    <scope>NUCLEOTIDE SEQUENCE [LARGE SCALE GENOMIC DNA]</scope>
    <source>
        <strain evidence="3 4">IMMIB AFH-6</strain>
    </source>
</reference>
<dbReference type="RefSeq" id="WP_209764570.1">
    <property type="nucleotide sequence ID" value="NZ_JAGINP010000002.1"/>
</dbReference>
<name>A0ABS4SFK3_9PROT</name>
<gene>
    <name evidence="3" type="ORF">J2851_000942</name>
</gene>
<organism evidence="3 4">
    <name type="scientific">Azospirillum rugosum</name>
    <dbReference type="NCBI Taxonomy" id="416170"/>
    <lineage>
        <taxon>Bacteria</taxon>
        <taxon>Pseudomonadati</taxon>
        <taxon>Pseudomonadota</taxon>
        <taxon>Alphaproteobacteria</taxon>
        <taxon>Rhodospirillales</taxon>
        <taxon>Azospirillaceae</taxon>
        <taxon>Azospirillum</taxon>
    </lineage>
</organism>
<feature type="compositionally biased region" description="Basic and acidic residues" evidence="1">
    <location>
        <begin position="79"/>
        <end position="100"/>
    </location>
</feature>